<keyword evidence="5 6" id="KW-0472">Membrane</keyword>
<sequence>MRISTASAGSSRPGSRTGGASTVVLAIAAFTIVTTEFLIIGLLPAIARDLGVSIAAAGQLVTAFALVVMVFGPVLTAWLSHRERRGLFVSILGVFAVSNAVAALAPNVWILAIGRIVPALALPVFWGTASDTAARLAGPDRAGKAVSTVYLGISAAMLFGIPIGTLASGSLGWRGAFWLLAGLSALAGLILRFAMPPQEMPSRSSLRTQAAILKDGCFVANVLLSALIFTANFTAYTYLADILERLAGVPAGHVGWWLMGFGAVGLIGNGLGGRWLDRSPLVITGIFTLVLAVGLVLTMALAQTLPGLLCGLVLWGIANTALYPICQVRVMRAAPHAQALAGTLNVSAANAGIGLGAVAGGVTITHVGQGGLGYVAAAIAVLALAAMPIVRRMRRTAA</sequence>
<feature type="transmembrane region" description="Helical" evidence="6">
    <location>
        <begin position="175"/>
        <end position="195"/>
    </location>
</feature>
<feature type="transmembrane region" description="Helical" evidence="6">
    <location>
        <begin position="108"/>
        <end position="128"/>
    </location>
</feature>
<keyword evidence="2" id="KW-1003">Cell membrane</keyword>
<evidence type="ECO:0000256" key="1">
    <source>
        <dbReference type="ARBA" id="ARBA00004651"/>
    </source>
</evidence>
<protein>
    <submittedName>
        <fullName evidence="8">MFS transporter</fullName>
    </submittedName>
</protein>
<dbReference type="Gene3D" id="1.20.1250.20">
    <property type="entry name" value="MFS general substrate transporter like domains"/>
    <property type="match status" value="1"/>
</dbReference>
<keyword evidence="3 6" id="KW-0812">Transmembrane</keyword>
<evidence type="ECO:0000256" key="3">
    <source>
        <dbReference type="ARBA" id="ARBA00022692"/>
    </source>
</evidence>
<keyword evidence="9" id="KW-1185">Reference proteome</keyword>
<dbReference type="InterPro" id="IPR020846">
    <property type="entry name" value="MFS_dom"/>
</dbReference>
<accession>A0ABT6BBK2</accession>
<dbReference type="PANTHER" id="PTHR43124">
    <property type="entry name" value="PURINE EFFLUX PUMP PBUE"/>
    <property type="match status" value="1"/>
</dbReference>
<dbReference type="EMBL" id="JARJJS010000002">
    <property type="protein sequence ID" value="MDF4025462.1"/>
    <property type="molecule type" value="Genomic_DNA"/>
</dbReference>
<keyword evidence="4 6" id="KW-1133">Transmembrane helix</keyword>
<feature type="transmembrane region" description="Helical" evidence="6">
    <location>
        <begin position="254"/>
        <end position="272"/>
    </location>
</feature>
<evidence type="ECO:0000259" key="7">
    <source>
        <dbReference type="PROSITE" id="PS50850"/>
    </source>
</evidence>
<dbReference type="InterPro" id="IPR036259">
    <property type="entry name" value="MFS_trans_sf"/>
</dbReference>
<feature type="transmembrane region" description="Helical" evidence="6">
    <location>
        <begin position="279"/>
        <end position="299"/>
    </location>
</feature>
<name>A0ABT6BBK2_9GAMM</name>
<dbReference type="InterPro" id="IPR050189">
    <property type="entry name" value="MFS_Efflux_Transporters"/>
</dbReference>
<feature type="transmembrane region" description="Helical" evidence="6">
    <location>
        <begin position="149"/>
        <end position="169"/>
    </location>
</feature>
<feature type="transmembrane region" description="Helical" evidence="6">
    <location>
        <begin position="305"/>
        <end position="325"/>
    </location>
</feature>
<feature type="transmembrane region" description="Helical" evidence="6">
    <location>
        <begin position="337"/>
        <end position="359"/>
    </location>
</feature>
<comment type="caution">
    <text evidence="8">The sequence shown here is derived from an EMBL/GenBank/DDBJ whole genome shotgun (WGS) entry which is preliminary data.</text>
</comment>
<feature type="transmembrane region" description="Helical" evidence="6">
    <location>
        <begin position="21"/>
        <end position="46"/>
    </location>
</feature>
<dbReference type="PANTHER" id="PTHR43124:SF10">
    <property type="entry name" value="PURINE EFFLUX PUMP PBUE"/>
    <property type="match status" value="1"/>
</dbReference>
<dbReference type="CDD" id="cd17324">
    <property type="entry name" value="MFS_NepI_like"/>
    <property type="match status" value="1"/>
</dbReference>
<dbReference type="PROSITE" id="PS50850">
    <property type="entry name" value="MFS"/>
    <property type="match status" value="1"/>
</dbReference>
<evidence type="ECO:0000256" key="5">
    <source>
        <dbReference type="ARBA" id="ARBA00023136"/>
    </source>
</evidence>
<dbReference type="Proteomes" id="UP001528850">
    <property type="component" value="Unassembled WGS sequence"/>
</dbReference>
<gene>
    <name evidence="8" type="ORF">P3W24_10845</name>
</gene>
<dbReference type="InterPro" id="IPR011701">
    <property type="entry name" value="MFS"/>
</dbReference>
<feature type="domain" description="Major facilitator superfamily (MFS) profile" evidence="7">
    <location>
        <begin position="21"/>
        <end position="395"/>
    </location>
</feature>
<feature type="transmembrane region" description="Helical" evidence="6">
    <location>
        <begin position="86"/>
        <end position="102"/>
    </location>
</feature>
<proteinExistence type="predicted"/>
<dbReference type="SUPFAM" id="SSF103473">
    <property type="entry name" value="MFS general substrate transporter"/>
    <property type="match status" value="1"/>
</dbReference>
<evidence type="ECO:0000313" key="9">
    <source>
        <dbReference type="Proteomes" id="UP001528850"/>
    </source>
</evidence>
<feature type="transmembrane region" description="Helical" evidence="6">
    <location>
        <begin position="371"/>
        <end position="390"/>
    </location>
</feature>
<reference evidence="8 9" key="1">
    <citation type="journal article" date="2024" name="Curr. Microbiol.">
        <title>Luteibacter sahnii sp. nov., A Novel Yellow-Colored Xanthomonadin Pigment Producing Probiotic Bacterium from Healthy Rice Seed Microbiome.</title>
        <authorList>
            <person name="Jaiswal G."/>
            <person name="Rana R."/>
            <person name="Nayak P.K."/>
            <person name="Chouhan R."/>
            <person name="Gandhi S.G."/>
            <person name="Patel H.K."/>
            <person name="Patil P.B."/>
        </authorList>
    </citation>
    <scope>NUCLEOTIDE SEQUENCE [LARGE SCALE GENOMIC DNA]</scope>
    <source>
        <strain evidence="8 9">PPL201</strain>
    </source>
</reference>
<comment type="subcellular location">
    <subcellularLocation>
        <location evidence="1">Cell membrane</location>
        <topology evidence="1">Multi-pass membrane protein</topology>
    </subcellularLocation>
</comment>
<evidence type="ECO:0000256" key="4">
    <source>
        <dbReference type="ARBA" id="ARBA00022989"/>
    </source>
</evidence>
<evidence type="ECO:0000256" key="6">
    <source>
        <dbReference type="SAM" id="Phobius"/>
    </source>
</evidence>
<feature type="transmembrane region" description="Helical" evidence="6">
    <location>
        <begin position="216"/>
        <end position="239"/>
    </location>
</feature>
<evidence type="ECO:0000313" key="8">
    <source>
        <dbReference type="EMBL" id="MDF4025462.1"/>
    </source>
</evidence>
<evidence type="ECO:0000256" key="2">
    <source>
        <dbReference type="ARBA" id="ARBA00022475"/>
    </source>
</evidence>
<organism evidence="8 9">
    <name type="scientific">Luteibacter sahnii</name>
    <dbReference type="NCBI Taxonomy" id="3021977"/>
    <lineage>
        <taxon>Bacteria</taxon>
        <taxon>Pseudomonadati</taxon>
        <taxon>Pseudomonadota</taxon>
        <taxon>Gammaproteobacteria</taxon>
        <taxon>Lysobacterales</taxon>
        <taxon>Rhodanobacteraceae</taxon>
        <taxon>Luteibacter</taxon>
    </lineage>
</organism>
<feature type="transmembrane region" description="Helical" evidence="6">
    <location>
        <begin position="52"/>
        <end position="79"/>
    </location>
</feature>
<dbReference type="Pfam" id="PF07690">
    <property type="entry name" value="MFS_1"/>
    <property type="match status" value="1"/>
</dbReference>